<keyword evidence="1" id="KW-1133">Transmembrane helix</keyword>
<dbReference type="Pfam" id="PF26394">
    <property type="entry name" value="Psb34"/>
    <property type="match status" value="1"/>
</dbReference>
<keyword evidence="3" id="KW-1185">Reference proteome</keyword>
<dbReference type="OrthoDB" id="532864at2"/>
<reference evidence="2 3" key="1">
    <citation type="submission" date="2015-02" db="EMBL/GenBank/DDBJ databases">
        <title>Draft genome of a novel marine cyanobacterium (Chroococcales) isolated from South Atlantic Ocean.</title>
        <authorList>
            <person name="Rigonato J."/>
            <person name="Alvarenga D.O."/>
            <person name="Branco L.H."/>
            <person name="Varani A.M."/>
            <person name="Brandini F.P."/>
            <person name="Fiore M.F."/>
        </authorList>
    </citation>
    <scope>NUCLEOTIDE SEQUENCE [LARGE SCALE GENOMIC DNA]</scope>
    <source>
        <strain evidence="2 3">CENA595</strain>
    </source>
</reference>
<comment type="caution">
    <text evidence="2">The sequence shown here is derived from an EMBL/GenBank/DDBJ whole genome shotgun (WGS) entry which is preliminary data.</text>
</comment>
<keyword evidence="1" id="KW-0472">Membrane</keyword>
<dbReference type="STRING" id="1618023.UH38_04640"/>
<evidence type="ECO:0000256" key="1">
    <source>
        <dbReference type="SAM" id="Phobius"/>
    </source>
</evidence>
<keyword evidence="1" id="KW-0812">Transmembrane</keyword>
<sequence length="59" mass="6281">MPYTTEEGGRLNNFAKEPTVYQAEDPTGTQKRNYVFLGIAAAVLVSGLVFVAVSVSSVS</sequence>
<dbReference type="InterPro" id="IPR048028">
    <property type="entry name" value="Psb34-like"/>
</dbReference>
<protein>
    <recommendedName>
        <fullName evidence="4">Ssl1498 family light-harvesting-like protein</fullName>
    </recommendedName>
</protein>
<organism evidence="2 3">
    <name type="scientific">Aliterella atlantica CENA595</name>
    <dbReference type="NCBI Taxonomy" id="1618023"/>
    <lineage>
        <taxon>Bacteria</taxon>
        <taxon>Bacillati</taxon>
        <taxon>Cyanobacteriota</taxon>
        <taxon>Cyanophyceae</taxon>
        <taxon>Chroococcidiopsidales</taxon>
        <taxon>Aliterellaceae</taxon>
        <taxon>Aliterella</taxon>
    </lineage>
</organism>
<evidence type="ECO:0008006" key="4">
    <source>
        <dbReference type="Google" id="ProtNLM"/>
    </source>
</evidence>
<gene>
    <name evidence="2" type="ORF">UH38_04640</name>
</gene>
<dbReference type="NCBIfam" id="NF033486">
    <property type="entry name" value="harvest_ssl1498"/>
    <property type="match status" value="1"/>
</dbReference>
<feature type="transmembrane region" description="Helical" evidence="1">
    <location>
        <begin position="34"/>
        <end position="55"/>
    </location>
</feature>
<dbReference type="AlphaFoldDB" id="A0A0D9A055"/>
<dbReference type="RefSeq" id="WP_045053456.1">
    <property type="nucleotide sequence ID" value="NZ_CAWMDP010000011.1"/>
</dbReference>
<name>A0A0D9A055_9CYAN</name>
<dbReference type="Proteomes" id="UP000032452">
    <property type="component" value="Unassembled WGS sequence"/>
</dbReference>
<dbReference type="PATRIC" id="fig|1618023.3.peg.800"/>
<dbReference type="EMBL" id="JYON01000003">
    <property type="protein sequence ID" value="KJH72841.1"/>
    <property type="molecule type" value="Genomic_DNA"/>
</dbReference>
<proteinExistence type="predicted"/>
<evidence type="ECO:0000313" key="3">
    <source>
        <dbReference type="Proteomes" id="UP000032452"/>
    </source>
</evidence>
<evidence type="ECO:0000313" key="2">
    <source>
        <dbReference type="EMBL" id="KJH72841.1"/>
    </source>
</evidence>
<accession>A0A0D9A055</accession>